<protein>
    <submittedName>
        <fullName evidence="1">Uncharacterized protein</fullName>
    </submittedName>
</protein>
<evidence type="ECO:0000313" key="2">
    <source>
        <dbReference type="Proteomes" id="UP000828390"/>
    </source>
</evidence>
<reference evidence="1" key="1">
    <citation type="journal article" date="2019" name="bioRxiv">
        <title>The Genome of the Zebra Mussel, Dreissena polymorpha: A Resource for Invasive Species Research.</title>
        <authorList>
            <person name="McCartney M.A."/>
            <person name="Auch B."/>
            <person name="Kono T."/>
            <person name="Mallez S."/>
            <person name="Zhang Y."/>
            <person name="Obille A."/>
            <person name="Becker A."/>
            <person name="Abrahante J.E."/>
            <person name="Garbe J."/>
            <person name="Badalamenti J.P."/>
            <person name="Herman A."/>
            <person name="Mangelson H."/>
            <person name="Liachko I."/>
            <person name="Sullivan S."/>
            <person name="Sone E.D."/>
            <person name="Koren S."/>
            <person name="Silverstein K.A.T."/>
            <person name="Beckman K.B."/>
            <person name="Gohl D.M."/>
        </authorList>
    </citation>
    <scope>NUCLEOTIDE SEQUENCE</scope>
    <source>
        <strain evidence="1">Duluth1</strain>
        <tissue evidence="1">Whole animal</tissue>
    </source>
</reference>
<evidence type="ECO:0000313" key="1">
    <source>
        <dbReference type="EMBL" id="KAH3882542.1"/>
    </source>
</evidence>
<reference evidence="1" key="2">
    <citation type="submission" date="2020-11" db="EMBL/GenBank/DDBJ databases">
        <authorList>
            <person name="McCartney M.A."/>
            <person name="Auch B."/>
            <person name="Kono T."/>
            <person name="Mallez S."/>
            <person name="Becker A."/>
            <person name="Gohl D.M."/>
            <person name="Silverstein K.A.T."/>
            <person name="Koren S."/>
            <person name="Bechman K.B."/>
            <person name="Herman A."/>
            <person name="Abrahante J.E."/>
            <person name="Garbe J."/>
        </authorList>
    </citation>
    <scope>NUCLEOTIDE SEQUENCE</scope>
    <source>
        <strain evidence="1">Duluth1</strain>
        <tissue evidence="1">Whole animal</tissue>
    </source>
</reference>
<comment type="caution">
    <text evidence="1">The sequence shown here is derived from an EMBL/GenBank/DDBJ whole genome shotgun (WGS) entry which is preliminary data.</text>
</comment>
<keyword evidence="2" id="KW-1185">Reference proteome</keyword>
<sequence length="61" mass="7023">MVNQTFDYVDKPMNIVFEICELNQPTVIATPTPPPLANGKRIPTEEELQSVVARRFKRLCY</sequence>
<dbReference type="EMBL" id="JAIWYP010000001">
    <property type="protein sequence ID" value="KAH3882542.1"/>
    <property type="molecule type" value="Genomic_DNA"/>
</dbReference>
<dbReference type="AlphaFoldDB" id="A0A9D4RXS6"/>
<dbReference type="Proteomes" id="UP000828390">
    <property type="component" value="Unassembled WGS sequence"/>
</dbReference>
<organism evidence="1 2">
    <name type="scientific">Dreissena polymorpha</name>
    <name type="common">Zebra mussel</name>
    <name type="synonym">Mytilus polymorpha</name>
    <dbReference type="NCBI Taxonomy" id="45954"/>
    <lineage>
        <taxon>Eukaryota</taxon>
        <taxon>Metazoa</taxon>
        <taxon>Spiralia</taxon>
        <taxon>Lophotrochozoa</taxon>
        <taxon>Mollusca</taxon>
        <taxon>Bivalvia</taxon>
        <taxon>Autobranchia</taxon>
        <taxon>Heteroconchia</taxon>
        <taxon>Euheterodonta</taxon>
        <taxon>Imparidentia</taxon>
        <taxon>Neoheterodontei</taxon>
        <taxon>Myida</taxon>
        <taxon>Dreissenoidea</taxon>
        <taxon>Dreissenidae</taxon>
        <taxon>Dreissena</taxon>
    </lineage>
</organism>
<gene>
    <name evidence="1" type="ORF">DPMN_006483</name>
</gene>
<name>A0A9D4RXS6_DREPO</name>
<accession>A0A9D4RXS6</accession>
<proteinExistence type="predicted"/>